<protein>
    <submittedName>
        <fullName evidence="2">Uncharacterized protein</fullName>
    </submittedName>
</protein>
<proteinExistence type="predicted"/>
<dbReference type="RefSeq" id="XP_066655008.1">
    <property type="nucleotide sequence ID" value="XM_066798166.1"/>
</dbReference>
<comment type="caution">
    <text evidence="2">The sequence shown here is derived from an EMBL/GenBank/DDBJ whole genome shotgun (WGS) entry which is preliminary data.</text>
</comment>
<name>A0ABR1LNV1_9PEZI</name>
<accession>A0ABR1LNV1</accession>
<feature type="region of interest" description="Disordered" evidence="1">
    <location>
        <begin position="1"/>
        <end position="33"/>
    </location>
</feature>
<sequence>MAGDPFLSSPHSTPATIEPFWPSRGGGASTLAQPSSKIAPLKTTTANHGAPWLQRNLRTEPAPFLGSRRLAADITHPANGLFSAPLPPLCTTIKGPDGQCRQTTRNTSAHQTQSQNQNRRRNQSEKPLNASVCPGVKPALHNSHLPRATSRQAKDQLNQDCETGCPWDACDLVYQSMASPSPINRLSHTPSICQLLNPRMDACIQAWPHVRLHNHHRYLSASGLRPSNHPVRVSHLLETRGRPTNGNLPRPPPRPPSSVRRPLPTHAVDVTGAALCNAALSLSAALAHPAHHAHVHKGQERLTMYNHCRPAAAHCSSGTERRCRRGLRTRQRSMFWYHRVTTFPINLGLVIKARNRLHVVVMYVSQGLSVPIRVAVVVVVHLAVLTNNTVASTAPAAEVRGPLGDSHPECYVKIFCFRDGSRHGTAPMPPSALETPWRCGAS</sequence>
<evidence type="ECO:0000313" key="2">
    <source>
        <dbReference type="EMBL" id="KAK7536857.1"/>
    </source>
</evidence>
<evidence type="ECO:0000256" key="1">
    <source>
        <dbReference type="SAM" id="MobiDB-lite"/>
    </source>
</evidence>
<evidence type="ECO:0000313" key="3">
    <source>
        <dbReference type="Proteomes" id="UP001360953"/>
    </source>
</evidence>
<feature type="region of interest" description="Disordered" evidence="1">
    <location>
        <begin position="238"/>
        <end position="264"/>
    </location>
</feature>
<feature type="compositionally biased region" description="Polar residues" evidence="1">
    <location>
        <begin position="100"/>
        <end position="114"/>
    </location>
</feature>
<organism evidence="2 3">
    <name type="scientific">Phyllosticta citribraziliensis</name>
    <dbReference type="NCBI Taxonomy" id="989973"/>
    <lineage>
        <taxon>Eukaryota</taxon>
        <taxon>Fungi</taxon>
        <taxon>Dikarya</taxon>
        <taxon>Ascomycota</taxon>
        <taxon>Pezizomycotina</taxon>
        <taxon>Dothideomycetes</taxon>
        <taxon>Dothideomycetes incertae sedis</taxon>
        <taxon>Botryosphaeriales</taxon>
        <taxon>Phyllostictaceae</taxon>
        <taxon>Phyllosticta</taxon>
    </lineage>
</organism>
<gene>
    <name evidence="2" type="ORF">J3D65DRAFT_602912</name>
</gene>
<dbReference type="Proteomes" id="UP001360953">
    <property type="component" value="Unassembled WGS sequence"/>
</dbReference>
<keyword evidence="3" id="KW-1185">Reference proteome</keyword>
<feature type="region of interest" description="Disordered" evidence="1">
    <location>
        <begin position="95"/>
        <end position="155"/>
    </location>
</feature>
<dbReference type="EMBL" id="JBBPEH010000006">
    <property type="protein sequence ID" value="KAK7536857.1"/>
    <property type="molecule type" value="Genomic_DNA"/>
</dbReference>
<dbReference type="GeneID" id="92031072"/>
<reference evidence="2 3" key="1">
    <citation type="submission" date="2024-04" db="EMBL/GenBank/DDBJ databases">
        <title>Phyllosticta paracitricarpa is synonymous to the EU quarantine fungus P. citricarpa based on phylogenomic analyses.</title>
        <authorList>
            <consortium name="Lawrence Berkeley National Laboratory"/>
            <person name="Van ingen-buijs V.A."/>
            <person name="Van westerhoven A.C."/>
            <person name="Haridas S."/>
            <person name="Skiadas P."/>
            <person name="Martin F."/>
            <person name="Groenewald J.Z."/>
            <person name="Crous P.W."/>
            <person name="Seidl M.F."/>
        </authorList>
    </citation>
    <scope>NUCLEOTIDE SEQUENCE [LARGE SCALE GENOMIC DNA]</scope>
    <source>
        <strain evidence="2 3">CPC 17464</strain>
    </source>
</reference>